<dbReference type="Gene3D" id="2.70.160.11">
    <property type="entry name" value="Hnrnp arginine n-methyltransferase1"/>
    <property type="match status" value="1"/>
</dbReference>
<feature type="non-terminal residue" evidence="7">
    <location>
        <position position="116"/>
    </location>
</feature>
<dbReference type="Gene3D" id="3.40.50.150">
    <property type="entry name" value="Vaccinia Virus protein VP39"/>
    <property type="match status" value="1"/>
</dbReference>
<dbReference type="GO" id="GO:0005654">
    <property type="term" value="C:nucleoplasm"/>
    <property type="evidence" value="ECO:0007669"/>
    <property type="project" value="UniProtKB-SubCell"/>
</dbReference>
<dbReference type="Pfam" id="PF22528">
    <property type="entry name" value="PRMT_C"/>
    <property type="match status" value="1"/>
</dbReference>
<gene>
    <name evidence="7" type="primary">Prmt1</name>
    <name evidence="7" type="ORF">CLIRUF_R13261</name>
</gene>
<comment type="catalytic activity">
    <reaction evidence="5">
        <text>N(omega)-methyl-L-arginyl-[protein] + S-adenosyl-L-methionine = N(omega),N(omega)-dimethyl-L-arginyl-[protein] + S-adenosyl-L-homocysteine + H(+)</text>
        <dbReference type="Rhea" id="RHEA:48104"/>
        <dbReference type="Rhea" id="RHEA-COMP:11990"/>
        <dbReference type="Rhea" id="RHEA-COMP:11991"/>
        <dbReference type="ChEBI" id="CHEBI:15378"/>
        <dbReference type="ChEBI" id="CHEBI:57856"/>
        <dbReference type="ChEBI" id="CHEBI:59789"/>
        <dbReference type="ChEBI" id="CHEBI:61897"/>
        <dbReference type="ChEBI" id="CHEBI:65280"/>
    </reaction>
    <physiologicalReaction direction="left-to-right" evidence="5">
        <dbReference type="Rhea" id="RHEA:48105"/>
    </physiologicalReaction>
</comment>
<accession>A0A7K6QKD7</accession>
<feature type="non-terminal residue" evidence="7">
    <location>
        <position position="1"/>
    </location>
</feature>
<dbReference type="EMBL" id="VZRZ01002876">
    <property type="protein sequence ID" value="NWW73914.1"/>
    <property type="molecule type" value="Genomic_DNA"/>
</dbReference>
<keyword evidence="3 7" id="KW-0808">Transferase</keyword>
<dbReference type="GO" id="GO:0032259">
    <property type="term" value="P:methylation"/>
    <property type="evidence" value="ECO:0007669"/>
    <property type="project" value="UniProtKB-KW"/>
</dbReference>
<dbReference type="PANTHER" id="PTHR11006">
    <property type="entry name" value="PROTEIN ARGININE N-METHYLTRANSFERASE"/>
    <property type="match status" value="1"/>
</dbReference>
<protein>
    <submittedName>
        <fullName evidence="7">ANM1 methyltransferase</fullName>
    </submittedName>
</protein>
<dbReference type="InterPro" id="IPR029063">
    <property type="entry name" value="SAM-dependent_MTases_sf"/>
</dbReference>
<evidence type="ECO:0000256" key="1">
    <source>
        <dbReference type="ARBA" id="ARBA00004642"/>
    </source>
</evidence>
<name>A0A7K6QKD7_9PASS</name>
<evidence type="ECO:0000256" key="5">
    <source>
        <dbReference type="ARBA" id="ARBA00047655"/>
    </source>
</evidence>
<dbReference type="GO" id="GO:0035241">
    <property type="term" value="F:protein-arginine omega-N monomethyltransferase activity"/>
    <property type="evidence" value="ECO:0007669"/>
    <property type="project" value="TreeGrafter"/>
</dbReference>
<keyword evidence="2 7" id="KW-0489">Methyltransferase</keyword>
<dbReference type="PANTHER" id="PTHR11006:SF54">
    <property type="entry name" value="PROTEIN ARGININE N-METHYLTRANSFERASE 1"/>
    <property type="match status" value="1"/>
</dbReference>
<evidence type="ECO:0000313" key="8">
    <source>
        <dbReference type="Proteomes" id="UP000580879"/>
    </source>
</evidence>
<organism evidence="7 8">
    <name type="scientific">Climacteris rufus</name>
    <name type="common">rufous treecreeper</name>
    <dbReference type="NCBI Taxonomy" id="47695"/>
    <lineage>
        <taxon>Eukaryota</taxon>
        <taxon>Metazoa</taxon>
        <taxon>Chordata</taxon>
        <taxon>Craniata</taxon>
        <taxon>Vertebrata</taxon>
        <taxon>Euteleostomi</taxon>
        <taxon>Archelosauria</taxon>
        <taxon>Archosauria</taxon>
        <taxon>Dinosauria</taxon>
        <taxon>Saurischia</taxon>
        <taxon>Theropoda</taxon>
        <taxon>Coelurosauria</taxon>
        <taxon>Aves</taxon>
        <taxon>Neognathae</taxon>
        <taxon>Neoaves</taxon>
        <taxon>Telluraves</taxon>
        <taxon>Australaves</taxon>
        <taxon>Passeriformes</taxon>
        <taxon>Climacteridae</taxon>
        <taxon>Climacteris</taxon>
    </lineage>
</organism>
<evidence type="ECO:0000259" key="6">
    <source>
        <dbReference type="Pfam" id="PF22528"/>
    </source>
</evidence>
<dbReference type="GO" id="GO:0035242">
    <property type="term" value="F:protein-arginine omega-N asymmetric methyltransferase activity"/>
    <property type="evidence" value="ECO:0007669"/>
    <property type="project" value="TreeGrafter"/>
</dbReference>
<dbReference type="InterPro" id="IPR055135">
    <property type="entry name" value="PRMT_dom"/>
</dbReference>
<dbReference type="GO" id="GO:0042054">
    <property type="term" value="F:histone methyltransferase activity"/>
    <property type="evidence" value="ECO:0007669"/>
    <property type="project" value="TreeGrafter"/>
</dbReference>
<comment type="caution">
    <text evidence="7">The sequence shown here is derived from an EMBL/GenBank/DDBJ whole genome shotgun (WGS) entry which is preliminary data.</text>
</comment>
<dbReference type="Proteomes" id="UP000580879">
    <property type="component" value="Unassembled WGS sequence"/>
</dbReference>
<dbReference type="OrthoDB" id="7848332at2759"/>
<evidence type="ECO:0000256" key="2">
    <source>
        <dbReference type="ARBA" id="ARBA00022603"/>
    </source>
</evidence>
<dbReference type="AlphaFoldDB" id="A0A7K6QKD7"/>
<dbReference type="InterPro" id="IPR025799">
    <property type="entry name" value="Arg_MeTrfase"/>
</dbReference>
<evidence type="ECO:0000256" key="4">
    <source>
        <dbReference type="ARBA" id="ARBA00022691"/>
    </source>
</evidence>
<keyword evidence="4" id="KW-0949">S-adenosyl-L-methionine</keyword>
<feature type="domain" description="Protein arginine N-methyltransferase" evidence="6">
    <location>
        <begin position="79"/>
        <end position="116"/>
    </location>
</feature>
<dbReference type="SUPFAM" id="SSF53335">
    <property type="entry name" value="S-adenosyl-L-methionine-dependent methyltransferases"/>
    <property type="match status" value="1"/>
</dbReference>
<comment type="subcellular location">
    <subcellularLocation>
        <location evidence="1">Nucleus</location>
        <location evidence="1">Nucleoplasm</location>
    </subcellularLocation>
</comment>
<evidence type="ECO:0000313" key="7">
    <source>
        <dbReference type="EMBL" id="NWW73914.1"/>
    </source>
</evidence>
<reference evidence="7 8" key="1">
    <citation type="submission" date="2019-09" db="EMBL/GenBank/DDBJ databases">
        <title>Bird 10,000 Genomes (B10K) Project - Family phase.</title>
        <authorList>
            <person name="Zhang G."/>
        </authorList>
    </citation>
    <scope>NUCLEOTIDE SEQUENCE [LARGE SCALE GENOMIC DNA]</scope>
    <source>
        <strain evidence="7">B10K-DU-029-53</strain>
    </source>
</reference>
<keyword evidence="8" id="KW-1185">Reference proteome</keyword>
<sequence length="116" mass="13578">KVEEVELPVEKVDIIISEWMGYCLFYESMLNTVIYARDKWLVRAPKPREFTPKSWEFTPKSLGEKTPRNRPRAWPKMGWENVYGFDMSCIKDVAIKEPLVDVVDPKQLVTNACLIK</sequence>
<proteinExistence type="predicted"/>
<evidence type="ECO:0000256" key="3">
    <source>
        <dbReference type="ARBA" id="ARBA00022679"/>
    </source>
</evidence>